<dbReference type="AlphaFoldDB" id="A0A066WS90"/>
<dbReference type="Gene3D" id="3.40.50.1110">
    <property type="entry name" value="SGNH hydrolase"/>
    <property type="match status" value="1"/>
</dbReference>
<dbReference type="GO" id="GO:0016788">
    <property type="term" value="F:hydrolase activity, acting on ester bonds"/>
    <property type="evidence" value="ECO:0007669"/>
    <property type="project" value="UniProtKB-ARBA"/>
</dbReference>
<keyword evidence="4" id="KW-1185">Reference proteome</keyword>
<dbReference type="CDD" id="cd10918">
    <property type="entry name" value="CE4_NodB_like_5s_6s"/>
    <property type="match status" value="1"/>
</dbReference>
<comment type="caution">
    <text evidence="3">The sequence shown here is derived from an EMBL/GenBank/DDBJ whole genome shotgun (WGS) entry which is preliminary data.</text>
</comment>
<dbReference type="InterPro" id="IPR052940">
    <property type="entry name" value="Carb_Esterase_6"/>
</dbReference>
<accession>A0A066WS90</accession>
<dbReference type="OrthoDB" id="9795554at2"/>
<dbReference type="PATRIC" id="fig|1492738.3.peg.1318"/>
<dbReference type="STRING" id="1492738.FEM21_13260"/>
<reference evidence="3 4" key="1">
    <citation type="submission" date="2014-05" db="EMBL/GenBank/DDBJ databases">
        <title>Genome Sequence of Flavobacterium sp. EM1321.</title>
        <authorList>
            <person name="Shin S.-K."/>
            <person name="Yi H."/>
        </authorList>
    </citation>
    <scope>NUCLEOTIDE SEQUENCE [LARGE SCALE GENOMIC DNA]</scope>
    <source>
        <strain evidence="3 4">EM1321</strain>
    </source>
</reference>
<dbReference type="SUPFAM" id="SSF88713">
    <property type="entry name" value="Glycoside hydrolase/deacetylase"/>
    <property type="match status" value="1"/>
</dbReference>
<dbReference type="GO" id="GO:0016810">
    <property type="term" value="F:hydrolase activity, acting on carbon-nitrogen (but not peptide) bonds"/>
    <property type="evidence" value="ECO:0007669"/>
    <property type="project" value="InterPro"/>
</dbReference>
<protein>
    <recommendedName>
        <fullName evidence="2">NodB homology domain-containing protein</fullName>
    </recommendedName>
</protein>
<dbReference type="eggNOG" id="COG0726">
    <property type="taxonomic scope" value="Bacteria"/>
</dbReference>
<feature type="domain" description="NodB homology" evidence="2">
    <location>
        <begin position="253"/>
        <end position="466"/>
    </location>
</feature>
<gene>
    <name evidence="3" type="ORF">FEM21_13260</name>
</gene>
<keyword evidence="1" id="KW-0378">Hydrolase</keyword>
<dbReference type="eggNOG" id="COG1409">
    <property type="taxonomic scope" value="Bacteria"/>
</dbReference>
<evidence type="ECO:0000313" key="4">
    <source>
        <dbReference type="Proteomes" id="UP000027064"/>
    </source>
</evidence>
<dbReference type="InterPro" id="IPR011330">
    <property type="entry name" value="Glyco_hydro/deAcase_b/a-brl"/>
</dbReference>
<dbReference type="PROSITE" id="PS51677">
    <property type="entry name" value="NODB"/>
    <property type="match status" value="1"/>
</dbReference>
<dbReference type="InterPro" id="IPR005181">
    <property type="entry name" value="SASA"/>
</dbReference>
<proteinExistence type="predicted"/>
<dbReference type="SUPFAM" id="SSF52266">
    <property type="entry name" value="SGNH hydrolase"/>
    <property type="match status" value="1"/>
</dbReference>
<dbReference type="GO" id="GO:0005975">
    <property type="term" value="P:carbohydrate metabolic process"/>
    <property type="evidence" value="ECO:0007669"/>
    <property type="project" value="InterPro"/>
</dbReference>
<sequence length="466" mass="52449">MAQETKVDTNMDLYLLVGQSNMAGRGKIDSNELKVQQNILMLDKNNNWVPAQDPMHFDKPSAGVGPGISFAQAMLEGKKKTTIGLIPCAWGGSPIKVWQPGAKYFNNFPYDEAIARAKVAMQKGQLKGILWHQGESDNDAGRSKVYLQKLQELIANFRKDLNAPNLPFIAGEIGRFNKENFINPIVNQLPEEVANTAVVSSEGLTDRGDHLHFNTASARELGKRYAEAMKKLLKDTSKPTSSKNKTGLSKNRKKVVLTFDDAEISHYNDVAPLLKKYGFDATFFVCEFPTRNPDEKKEYMNWAQIQELHKKGFEIGNHSGHHKNLTKLTPEKIKEEIEYIDAKCKEFGIPKPVSFAYPGNRYDTISQRILKESGYQFARAGGAKLYEEGVDSKLAIPSFTVISSEKYEKRTLEALKNLNDEQVLVLTFHGVPDILDPDYSTSVDFFKEILQFLKENKCQVVAMKDL</sequence>
<dbReference type="InterPro" id="IPR002509">
    <property type="entry name" value="NODB_dom"/>
</dbReference>
<dbReference type="EMBL" id="JNCA01000013">
    <property type="protein sequence ID" value="KDN55443.1"/>
    <property type="molecule type" value="Genomic_DNA"/>
</dbReference>
<dbReference type="RefSeq" id="WP_152547383.1">
    <property type="nucleotide sequence ID" value="NZ_JNCA01000013.1"/>
</dbReference>
<dbReference type="Pfam" id="PF03629">
    <property type="entry name" value="SASA"/>
    <property type="match status" value="1"/>
</dbReference>
<dbReference type="Gene3D" id="3.20.20.370">
    <property type="entry name" value="Glycoside hydrolase/deacetylase"/>
    <property type="match status" value="1"/>
</dbReference>
<dbReference type="PANTHER" id="PTHR31988">
    <property type="entry name" value="ESTERASE, PUTATIVE (DUF303)-RELATED"/>
    <property type="match status" value="1"/>
</dbReference>
<evidence type="ECO:0000313" key="3">
    <source>
        <dbReference type="EMBL" id="KDN55443.1"/>
    </source>
</evidence>
<name>A0A066WS90_9FLAO</name>
<dbReference type="Proteomes" id="UP000027064">
    <property type="component" value="Unassembled WGS sequence"/>
</dbReference>
<evidence type="ECO:0000256" key="1">
    <source>
        <dbReference type="ARBA" id="ARBA00022801"/>
    </source>
</evidence>
<evidence type="ECO:0000259" key="2">
    <source>
        <dbReference type="PROSITE" id="PS51677"/>
    </source>
</evidence>
<dbReference type="InterPro" id="IPR036514">
    <property type="entry name" value="SGNH_hydro_sf"/>
</dbReference>
<dbReference type="Pfam" id="PF01522">
    <property type="entry name" value="Polysacc_deac_1"/>
    <property type="match status" value="1"/>
</dbReference>
<dbReference type="PANTHER" id="PTHR31988:SF19">
    <property type="entry name" value="9-O-ACETYL-N-ACETYLNEURAMINIC ACID DEACETYLASE-RELATED"/>
    <property type="match status" value="1"/>
</dbReference>
<organism evidence="3 4">
    <name type="scientific">Flavobacterium seoulense</name>
    <dbReference type="NCBI Taxonomy" id="1492738"/>
    <lineage>
        <taxon>Bacteria</taxon>
        <taxon>Pseudomonadati</taxon>
        <taxon>Bacteroidota</taxon>
        <taxon>Flavobacteriia</taxon>
        <taxon>Flavobacteriales</taxon>
        <taxon>Flavobacteriaceae</taxon>
        <taxon>Flavobacterium</taxon>
    </lineage>
</organism>